<protein>
    <submittedName>
        <fullName evidence="1">Uncharacterized protein</fullName>
    </submittedName>
</protein>
<dbReference type="Proteomes" id="UP001163046">
    <property type="component" value="Unassembled WGS sequence"/>
</dbReference>
<dbReference type="AlphaFoldDB" id="A0A9X0A0K9"/>
<accession>A0A9X0A0K9</accession>
<evidence type="ECO:0000313" key="2">
    <source>
        <dbReference type="Proteomes" id="UP001163046"/>
    </source>
</evidence>
<proteinExistence type="predicted"/>
<gene>
    <name evidence="1" type="ORF">OS493_019398</name>
</gene>
<name>A0A9X0A0K9_9CNID</name>
<evidence type="ECO:0000313" key="1">
    <source>
        <dbReference type="EMBL" id="KAJ7391266.1"/>
    </source>
</evidence>
<comment type="caution">
    <text evidence="1">The sequence shown here is derived from an EMBL/GenBank/DDBJ whole genome shotgun (WGS) entry which is preliminary data.</text>
</comment>
<sequence length="197" mass="23531">MREQFLRADLKFLLEGHTYSVCDRRFASIQKLFGSHEVVDIPRTWPTILEQGKLSNVTVHRVTLDMIKDYKTFLRRQYVSRNEDLEKDRFEVRNICWINYGVGERMNETGQLQLVHHPDCAFVRFEMNPKQPPLKVSFIKQRQCTELRPEFLHTLQRRPVREDVKRSCIKLAKKYLSEYAVQFYESLSSINEEENDS</sequence>
<dbReference type="OrthoDB" id="5952437at2759"/>
<dbReference type="EMBL" id="MU825407">
    <property type="protein sequence ID" value="KAJ7391266.1"/>
    <property type="molecule type" value="Genomic_DNA"/>
</dbReference>
<reference evidence="1" key="1">
    <citation type="submission" date="2023-01" db="EMBL/GenBank/DDBJ databases">
        <title>Genome assembly of the deep-sea coral Lophelia pertusa.</title>
        <authorList>
            <person name="Herrera S."/>
            <person name="Cordes E."/>
        </authorList>
    </citation>
    <scope>NUCLEOTIDE SEQUENCE</scope>
    <source>
        <strain evidence="1">USNM1676648</strain>
        <tissue evidence="1">Polyp</tissue>
    </source>
</reference>
<organism evidence="1 2">
    <name type="scientific">Desmophyllum pertusum</name>
    <dbReference type="NCBI Taxonomy" id="174260"/>
    <lineage>
        <taxon>Eukaryota</taxon>
        <taxon>Metazoa</taxon>
        <taxon>Cnidaria</taxon>
        <taxon>Anthozoa</taxon>
        <taxon>Hexacorallia</taxon>
        <taxon>Scleractinia</taxon>
        <taxon>Caryophylliina</taxon>
        <taxon>Caryophylliidae</taxon>
        <taxon>Desmophyllum</taxon>
    </lineage>
</organism>
<keyword evidence="2" id="KW-1185">Reference proteome</keyword>